<dbReference type="RefSeq" id="WP_087425192.1">
    <property type="nucleotide sequence ID" value="NZ_CAMMFP010000001.1"/>
</dbReference>
<protein>
    <recommendedName>
        <fullName evidence="6">Tetratricopeptide repeat protein</fullName>
    </recommendedName>
</protein>
<proteinExistence type="predicted"/>
<evidence type="ECO:0000313" key="5">
    <source>
        <dbReference type="Proteomes" id="UP000195386"/>
    </source>
</evidence>
<evidence type="ECO:0000256" key="3">
    <source>
        <dbReference type="PROSITE-ProRule" id="PRU00339"/>
    </source>
</evidence>
<dbReference type="SUPFAM" id="SSF48452">
    <property type="entry name" value="TPR-like"/>
    <property type="match status" value="1"/>
</dbReference>
<name>A0A1Y3YZH2_9BACE</name>
<accession>A0A1Y3YZH2</accession>
<dbReference type="SMART" id="SM00028">
    <property type="entry name" value="TPR"/>
    <property type="match status" value="6"/>
</dbReference>
<dbReference type="PANTHER" id="PTHR45586">
    <property type="entry name" value="TPR REPEAT-CONTAINING PROTEIN PA4667"/>
    <property type="match status" value="1"/>
</dbReference>
<evidence type="ECO:0000256" key="1">
    <source>
        <dbReference type="ARBA" id="ARBA00022737"/>
    </source>
</evidence>
<dbReference type="InterPro" id="IPR051012">
    <property type="entry name" value="CellSynth/LPSAsmb/PSIAsmb"/>
</dbReference>
<dbReference type="Gene3D" id="1.25.40.10">
    <property type="entry name" value="Tetratricopeptide repeat domain"/>
    <property type="match status" value="1"/>
</dbReference>
<dbReference type="PANTHER" id="PTHR45586:SF1">
    <property type="entry name" value="LIPOPOLYSACCHARIDE ASSEMBLY PROTEIN B"/>
    <property type="match status" value="1"/>
</dbReference>
<dbReference type="Pfam" id="PF13432">
    <property type="entry name" value="TPR_16"/>
    <property type="match status" value="2"/>
</dbReference>
<feature type="repeat" description="TPR" evidence="3">
    <location>
        <begin position="566"/>
        <end position="599"/>
    </location>
</feature>
<dbReference type="InterPro" id="IPR011990">
    <property type="entry name" value="TPR-like_helical_dom_sf"/>
</dbReference>
<dbReference type="Proteomes" id="UP000195386">
    <property type="component" value="Unassembled WGS sequence"/>
</dbReference>
<comment type="caution">
    <text evidence="4">The sequence shown here is derived from an EMBL/GenBank/DDBJ whole genome shotgun (WGS) entry which is preliminary data.</text>
</comment>
<evidence type="ECO:0000256" key="2">
    <source>
        <dbReference type="ARBA" id="ARBA00022803"/>
    </source>
</evidence>
<dbReference type="InterPro" id="IPR019734">
    <property type="entry name" value="TPR_rpt"/>
</dbReference>
<dbReference type="EMBL" id="NFII01000001">
    <property type="protein sequence ID" value="OUO03127.1"/>
    <property type="molecule type" value="Genomic_DNA"/>
</dbReference>
<evidence type="ECO:0008006" key="6">
    <source>
        <dbReference type="Google" id="ProtNLM"/>
    </source>
</evidence>
<evidence type="ECO:0000313" key="4">
    <source>
        <dbReference type="EMBL" id="OUO03127.1"/>
    </source>
</evidence>
<organism evidence="4 5">
    <name type="scientific">Bacteroides clarus</name>
    <dbReference type="NCBI Taxonomy" id="626929"/>
    <lineage>
        <taxon>Bacteria</taxon>
        <taxon>Pseudomonadati</taxon>
        <taxon>Bacteroidota</taxon>
        <taxon>Bacteroidia</taxon>
        <taxon>Bacteroidales</taxon>
        <taxon>Bacteroidaceae</taxon>
        <taxon>Bacteroides</taxon>
    </lineage>
</organism>
<feature type="repeat" description="TPR" evidence="3">
    <location>
        <begin position="532"/>
        <end position="565"/>
    </location>
</feature>
<dbReference type="PROSITE" id="PS50005">
    <property type="entry name" value="TPR"/>
    <property type="match status" value="3"/>
</dbReference>
<feature type="repeat" description="TPR" evidence="3">
    <location>
        <begin position="634"/>
        <end position="667"/>
    </location>
</feature>
<dbReference type="Pfam" id="PF13181">
    <property type="entry name" value="TPR_8"/>
    <property type="match status" value="1"/>
</dbReference>
<sequence length="731" mass="85865">MNEQAIQEQYQHIVSLLEQKRLKEAQVQLEAFLWNCNDWTLRNRLEQAKVSYQYMLQYMRQGVNDPERQKLYRQLLAETRELAEQARISLLDEVSTHYYHALHKNKRNMEAGYGMSSWLKVLESFPDDMAVCQLMPDNKQSLDSALQRHEETAQYLFLTTWGNSGWTAEEEREARMYLESELLPVNDLCLFTGAVLLSLMECFDPRKFSWLLDAATHADTQVSQRALVIIAIVLHIHPNRLWLYPELEARLSLLNEDGSFGKQLNRVYIQLLRSQETEKIDKKMREEIIPEMMKNVSIMRNMKYGFEENMDEDDRNPDWEKAFEESGLGDKIREMNELQLEGADVYMSTFAQLKSYPFFQNPHNWFYPFDMQHSGIIREFGLKPTGDNAILSLILQSGFFCNSDKYSLCFTMAHIPQAQRNMMLSQMTSQDLNELMDESKSSGLRQYAQRPDVISNQYIHDLYRFFKLSQRRHEFRDIFKEEIALHRIPALKDILRKPELLVTIADFHFRKEHPAEALSIYQEVIDMNYADADIFQKTGYCLQKEKRYKEAISAYRKADVLKPDHIWTIRHLATCYRQLRDFASALEYYRKVEAMQPENRNVTFFIGSCLAEQERYEEALQCFFKLDLMENDCIKAWRAIGWCSFVSGKSEQAMRYYEKVLALKPIATDYLNAGHVALRLGNMEKAAELYGKAASESGNRETFLDMFDKDKETLIKLGIDENDIPLIRDLV</sequence>
<gene>
    <name evidence="4" type="ORF">B5F97_01530</name>
</gene>
<reference evidence="5" key="1">
    <citation type="submission" date="2017-04" db="EMBL/GenBank/DDBJ databases">
        <title>Function of individual gut microbiota members based on whole genome sequencing of pure cultures obtained from chicken caecum.</title>
        <authorList>
            <person name="Medvecky M."/>
            <person name="Cejkova D."/>
            <person name="Polansky O."/>
            <person name="Karasova D."/>
            <person name="Kubasova T."/>
            <person name="Cizek A."/>
            <person name="Rychlik I."/>
        </authorList>
    </citation>
    <scope>NUCLEOTIDE SEQUENCE [LARGE SCALE GENOMIC DNA]</scope>
    <source>
        <strain evidence="5">An43</strain>
    </source>
</reference>
<keyword evidence="1" id="KW-0677">Repeat</keyword>
<dbReference type="AlphaFoldDB" id="A0A1Y3YZH2"/>
<keyword evidence="2 3" id="KW-0802">TPR repeat</keyword>